<evidence type="ECO:0000313" key="2">
    <source>
        <dbReference type="Proteomes" id="UP000316095"/>
    </source>
</evidence>
<gene>
    <name evidence="1" type="ORF">Pan54_51780</name>
</gene>
<name>A0A5C5XMI6_9PLAN</name>
<proteinExistence type="predicted"/>
<dbReference type="EMBL" id="SJPG01000001">
    <property type="protein sequence ID" value="TWT64416.1"/>
    <property type="molecule type" value="Genomic_DNA"/>
</dbReference>
<organism evidence="1 2">
    <name type="scientific">Rubinisphaera italica</name>
    <dbReference type="NCBI Taxonomy" id="2527969"/>
    <lineage>
        <taxon>Bacteria</taxon>
        <taxon>Pseudomonadati</taxon>
        <taxon>Planctomycetota</taxon>
        <taxon>Planctomycetia</taxon>
        <taxon>Planctomycetales</taxon>
        <taxon>Planctomycetaceae</taxon>
        <taxon>Rubinisphaera</taxon>
    </lineage>
</organism>
<evidence type="ECO:0000313" key="1">
    <source>
        <dbReference type="EMBL" id="TWT64416.1"/>
    </source>
</evidence>
<protein>
    <submittedName>
        <fullName evidence="1">Uncharacterized protein</fullName>
    </submittedName>
</protein>
<comment type="caution">
    <text evidence="1">The sequence shown here is derived from an EMBL/GenBank/DDBJ whole genome shotgun (WGS) entry which is preliminary data.</text>
</comment>
<reference evidence="1 2" key="1">
    <citation type="submission" date="2019-02" db="EMBL/GenBank/DDBJ databases">
        <title>Deep-cultivation of Planctomycetes and their phenomic and genomic characterization uncovers novel biology.</title>
        <authorList>
            <person name="Wiegand S."/>
            <person name="Jogler M."/>
            <person name="Boedeker C."/>
            <person name="Pinto D."/>
            <person name="Vollmers J."/>
            <person name="Rivas-Marin E."/>
            <person name="Kohn T."/>
            <person name="Peeters S.H."/>
            <person name="Heuer A."/>
            <person name="Rast P."/>
            <person name="Oberbeckmann S."/>
            <person name="Bunk B."/>
            <person name="Jeske O."/>
            <person name="Meyerdierks A."/>
            <person name="Storesund J.E."/>
            <person name="Kallscheuer N."/>
            <person name="Luecker S."/>
            <person name="Lage O.M."/>
            <person name="Pohl T."/>
            <person name="Merkel B.J."/>
            <person name="Hornburger P."/>
            <person name="Mueller R.-W."/>
            <person name="Bruemmer F."/>
            <person name="Labrenz M."/>
            <person name="Spormann A.M."/>
            <person name="Op Den Camp H."/>
            <person name="Overmann J."/>
            <person name="Amann R."/>
            <person name="Jetten M.S.M."/>
            <person name="Mascher T."/>
            <person name="Medema M.H."/>
            <person name="Devos D.P."/>
            <person name="Kaster A.-K."/>
            <person name="Ovreas L."/>
            <person name="Rohde M."/>
            <person name="Galperin M.Y."/>
            <person name="Jogler C."/>
        </authorList>
    </citation>
    <scope>NUCLEOTIDE SEQUENCE [LARGE SCALE GENOMIC DNA]</scope>
    <source>
        <strain evidence="1 2">Pan54</strain>
    </source>
</reference>
<dbReference type="AlphaFoldDB" id="A0A5C5XMI6"/>
<accession>A0A5C5XMI6</accession>
<sequence>MRVESIDDLYDLSVQHVAIYREHGEQLDSVSGVEGFCGLKLVADALYGVFGDEYGTAAGEIAEIVELPALEESYEFFIACIRPENGTPVQLSFSKHLEPHEVVKELVQLVKCGIPLDY</sequence>
<dbReference type="RefSeq" id="WP_146506131.1">
    <property type="nucleotide sequence ID" value="NZ_SJPG01000001.1"/>
</dbReference>
<keyword evidence="2" id="KW-1185">Reference proteome</keyword>
<dbReference type="Proteomes" id="UP000316095">
    <property type="component" value="Unassembled WGS sequence"/>
</dbReference>